<reference evidence="2 3" key="1">
    <citation type="submission" date="2011-11" db="EMBL/GenBank/DDBJ databases">
        <title>Complete sequence of Spirochaeta sp. grapes.</title>
        <authorList>
            <consortium name="US DOE Joint Genome Institute"/>
            <person name="Lucas S."/>
            <person name="Han J."/>
            <person name="Lapidus A."/>
            <person name="Cheng J.-F."/>
            <person name="Goodwin L."/>
            <person name="Pitluck S."/>
            <person name="Peters L."/>
            <person name="Ovchinnikova G."/>
            <person name="Munk A.C."/>
            <person name="Detter J.C."/>
            <person name="Han C."/>
            <person name="Tapia R."/>
            <person name="Land M."/>
            <person name="Hauser L."/>
            <person name="Kyrpides N."/>
            <person name="Ivanova N."/>
            <person name="Pagani I."/>
            <person name="Ritalahtilisa K."/>
            <person name="Loeffler F."/>
            <person name="Woyke T."/>
        </authorList>
    </citation>
    <scope>NUCLEOTIDE SEQUENCE [LARGE SCALE GENOMIC DNA]</scope>
    <source>
        <strain evidence="3">ATCC BAA-1885 / DSM 22778 / Grapes</strain>
    </source>
</reference>
<dbReference type="HOGENOM" id="CLU_752070_0_0_12"/>
<dbReference type="RefSeq" id="WP_014271065.1">
    <property type="nucleotide sequence ID" value="NC_016633.1"/>
</dbReference>
<gene>
    <name evidence="2" type="ordered locus">SpiGrapes_2463</name>
</gene>
<proteinExistence type="predicted"/>
<organism evidence="2 3">
    <name type="scientific">Sphaerochaeta pleomorpha (strain ATCC BAA-1885 / DSM 22778 / Grapes)</name>
    <dbReference type="NCBI Taxonomy" id="158190"/>
    <lineage>
        <taxon>Bacteria</taxon>
        <taxon>Pseudomonadati</taxon>
        <taxon>Spirochaetota</taxon>
        <taxon>Spirochaetia</taxon>
        <taxon>Spirochaetales</taxon>
        <taxon>Sphaerochaetaceae</taxon>
        <taxon>Sphaerochaeta</taxon>
    </lineage>
</organism>
<dbReference type="eggNOG" id="COG4775">
    <property type="taxonomic scope" value="Bacteria"/>
</dbReference>
<protein>
    <recommendedName>
        <fullName evidence="4">DUF5723 domain-containing protein</fullName>
    </recommendedName>
</protein>
<sequence length="394" mass="43973">MRKKLTIFLVLLLGISSLSFASDWRYVFGDVSQHPEILGGLLPTYTIMGAGYDGISLIEGNRTELQLLVGVGYSQRKIWQNPVDGSFITENPLIYDLFHTNSLVRFSQGFLQSSVPDKDLWTAYAGFEGSFEIYKDSMVVGKDRQNGTTTYTVSSIADWFTSYGVSPSDNAYYPDFGANGDAMLSTTLFAGIKLDMMDDQMVAQDGFESDFSLRIGPSFLNSLLAGTASFYSFTSNTIAAITLYSLKDEKDINMFSLVALDRFNINWTNGNAVPLYEQETVSLGRKVRGYSNWTFNTQFSVVNNFDLRISGPEPISDGLFPRVTLFFDVGFGAGNYFNTSLFETNFLASTGVQGTVSLFDFMDLGYQVAYLFTNNNYMWYGNRVVGSVTFFLDF</sequence>
<accession>G8QTI4</accession>
<feature type="chain" id="PRO_5003514238" description="DUF5723 domain-containing protein" evidence="1">
    <location>
        <begin position="22"/>
        <end position="394"/>
    </location>
</feature>
<evidence type="ECO:0000256" key="1">
    <source>
        <dbReference type="SAM" id="SignalP"/>
    </source>
</evidence>
<dbReference type="OrthoDB" id="369271at2"/>
<name>G8QTI4_SPHPG</name>
<dbReference type="STRING" id="158190.SpiGrapes_2463"/>
<dbReference type="KEGG" id="sgp:SpiGrapes_2463"/>
<dbReference type="AlphaFoldDB" id="G8QTI4"/>
<evidence type="ECO:0008006" key="4">
    <source>
        <dbReference type="Google" id="ProtNLM"/>
    </source>
</evidence>
<evidence type="ECO:0000313" key="3">
    <source>
        <dbReference type="Proteomes" id="UP000005632"/>
    </source>
</evidence>
<evidence type="ECO:0000313" key="2">
    <source>
        <dbReference type="EMBL" id="AEV30225.1"/>
    </source>
</evidence>
<keyword evidence="3" id="KW-1185">Reference proteome</keyword>
<feature type="signal peptide" evidence="1">
    <location>
        <begin position="1"/>
        <end position="21"/>
    </location>
</feature>
<dbReference type="EMBL" id="CP003155">
    <property type="protein sequence ID" value="AEV30225.1"/>
    <property type="molecule type" value="Genomic_DNA"/>
</dbReference>
<keyword evidence="1" id="KW-0732">Signal</keyword>
<dbReference type="Proteomes" id="UP000005632">
    <property type="component" value="Chromosome"/>
</dbReference>